<feature type="domain" description="Multidrug resistance protein MdtA-like barrel-sandwich hybrid" evidence="4">
    <location>
        <begin position="119"/>
        <end position="312"/>
    </location>
</feature>
<feature type="domain" description="CusB-like beta-barrel" evidence="5">
    <location>
        <begin position="316"/>
        <end position="360"/>
    </location>
</feature>
<name>A0A1C3XAY3_9BRAD</name>
<keyword evidence="3" id="KW-1133">Transmembrane helix</keyword>
<evidence type="ECO:0000256" key="1">
    <source>
        <dbReference type="SAM" id="Coils"/>
    </source>
</evidence>
<sequence length="418" mass="45045">MRSIELWCALAHLRISRFRARLFEAPRNDGGESRATWGEIVSQQEQVPPPAAAATPAPSSKPTQRPATSLWSRFAIPLFAVIVALGFVALATLRFDEWVGNAVIQTTNDAYVRAELTRLSSRVSGEVLTVAVTDFQRVKAGDLLIQIDPADYEAQVAQSEAAVAAAQAALDNLANQVELQYATIAQAQAARLSAEAMEVEARQEQERQQSLSQTEAGTRQRLEQAVAAYAKAQADVRASRAVIAAQQHQLEVLQGTRKQRAADVAAAKATLAGAKLKLGYTRITAPFDGVVGERQVQPGDYVNIGTNLINVVPLPQVYVIANYKETQLTHVAPGQPVEITVDSFPRETLRGKVERIAPATGSQVALLPPDNATGNFTKVVQRIPVRIKLDEGQPLLARLVPGMSVVTRIDTKAANGGK</sequence>
<evidence type="ECO:0000259" key="5">
    <source>
        <dbReference type="Pfam" id="PF25954"/>
    </source>
</evidence>
<dbReference type="PANTHER" id="PTHR30386:SF24">
    <property type="entry name" value="MULTIDRUG RESISTANCE EFFLUX PUMP"/>
    <property type="match status" value="1"/>
</dbReference>
<dbReference type="Gene3D" id="2.40.30.170">
    <property type="match status" value="1"/>
</dbReference>
<protein>
    <submittedName>
        <fullName evidence="6">Membrane fusion protein, multidrug efflux system</fullName>
    </submittedName>
</protein>
<dbReference type="PANTHER" id="PTHR30386">
    <property type="entry name" value="MEMBRANE FUSION SUBUNIT OF EMRAB-TOLC MULTIDRUG EFFLUX PUMP"/>
    <property type="match status" value="1"/>
</dbReference>
<dbReference type="InterPro" id="IPR058625">
    <property type="entry name" value="MdtA-like_BSH"/>
</dbReference>
<feature type="region of interest" description="Disordered" evidence="2">
    <location>
        <begin position="45"/>
        <end position="64"/>
    </location>
</feature>
<dbReference type="Gene3D" id="1.10.287.470">
    <property type="entry name" value="Helix hairpin bin"/>
    <property type="match status" value="1"/>
</dbReference>
<dbReference type="InterPro" id="IPR050739">
    <property type="entry name" value="MFP"/>
</dbReference>
<feature type="transmembrane region" description="Helical" evidence="3">
    <location>
        <begin position="74"/>
        <end position="95"/>
    </location>
</feature>
<evidence type="ECO:0000256" key="3">
    <source>
        <dbReference type="SAM" id="Phobius"/>
    </source>
</evidence>
<dbReference type="Pfam" id="PF25954">
    <property type="entry name" value="Beta-barrel_RND_2"/>
    <property type="match status" value="1"/>
</dbReference>
<dbReference type="Gene3D" id="2.40.50.100">
    <property type="match status" value="1"/>
</dbReference>
<dbReference type="AlphaFoldDB" id="A0A1C3XAY3"/>
<evidence type="ECO:0000313" key="7">
    <source>
        <dbReference type="Proteomes" id="UP000199184"/>
    </source>
</evidence>
<dbReference type="InterPro" id="IPR058792">
    <property type="entry name" value="Beta-barrel_RND_2"/>
</dbReference>
<dbReference type="Proteomes" id="UP000199184">
    <property type="component" value="Unassembled WGS sequence"/>
</dbReference>
<feature type="coiled-coil region" evidence="1">
    <location>
        <begin position="156"/>
        <end position="214"/>
    </location>
</feature>
<accession>A0A1C3XAY3</accession>
<proteinExistence type="predicted"/>
<keyword evidence="3" id="KW-0812">Transmembrane</keyword>
<dbReference type="GO" id="GO:0055085">
    <property type="term" value="P:transmembrane transport"/>
    <property type="evidence" value="ECO:0007669"/>
    <property type="project" value="InterPro"/>
</dbReference>
<reference evidence="7" key="1">
    <citation type="submission" date="2016-08" db="EMBL/GenBank/DDBJ databases">
        <authorList>
            <person name="Varghese N."/>
            <person name="Submissions Spin"/>
        </authorList>
    </citation>
    <scope>NUCLEOTIDE SEQUENCE [LARGE SCALE GENOMIC DNA]</scope>
    <source>
        <strain evidence="7">ERR11</strain>
    </source>
</reference>
<dbReference type="EMBL" id="FMAI01000013">
    <property type="protein sequence ID" value="SCB49371.1"/>
    <property type="molecule type" value="Genomic_DNA"/>
</dbReference>
<keyword evidence="7" id="KW-1185">Reference proteome</keyword>
<evidence type="ECO:0000256" key="2">
    <source>
        <dbReference type="SAM" id="MobiDB-lite"/>
    </source>
</evidence>
<dbReference type="SUPFAM" id="SSF111369">
    <property type="entry name" value="HlyD-like secretion proteins"/>
    <property type="match status" value="2"/>
</dbReference>
<keyword evidence="3" id="KW-0472">Membrane</keyword>
<evidence type="ECO:0000259" key="4">
    <source>
        <dbReference type="Pfam" id="PF25917"/>
    </source>
</evidence>
<gene>
    <name evidence="6" type="ORF">GA0061098_1013217</name>
</gene>
<keyword evidence="1" id="KW-0175">Coiled coil</keyword>
<evidence type="ECO:0000313" key="6">
    <source>
        <dbReference type="EMBL" id="SCB49371.1"/>
    </source>
</evidence>
<dbReference type="Pfam" id="PF25917">
    <property type="entry name" value="BSH_RND"/>
    <property type="match status" value="1"/>
</dbReference>
<organism evidence="6 7">
    <name type="scientific">Bradyrhizobium shewense</name>
    <dbReference type="NCBI Taxonomy" id="1761772"/>
    <lineage>
        <taxon>Bacteria</taxon>
        <taxon>Pseudomonadati</taxon>
        <taxon>Pseudomonadota</taxon>
        <taxon>Alphaproteobacteria</taxon>
        <taxon>Hyphomicrobiales</taxon>
        <taxon>Nitrobacteraceae</taxon>
        <taxon>Bradyrhizobium</taxon>
    </lineage>
</organism>